<accession>A0ACC0YNM1</accession>
<name>A0ACC0YNM1_9ROSI</name>
<dbReference type="EMBL" id="CM047741">
    <property type="protein sequence ID" value="KAJ0039048.1"/>
    <property type="molecule type" value="Genomic_DNA"/>
</dbReference>
<dbReference type="Proteomes" id="UP001163603">
    <property type="component" value="Chromosome 6"/>
</dbReference>
<protein>
    <submittedName>
        <fullName evidence="1">Uncharacterized protein</fullName>
    </submittedName>
</protein>
<sequence>MQAIKTVANDLALIGHPLTEDEIVHHVLRDLTFEFKEISVGIRARSEAISFEELYEKLSDHEMFLKLDDAHKDSHQFTAQYSQRSSSNSSGRRTLPQANYTASETNNNTNWIMDSGASHHITSDLQNMAIHSDYVGNDGIIIGDGSGILITHTGSTTLSSCNSTFQLNNVLCAPSIKKNLISVSQFCKQNNTSIEFFPNNFVVKDLSTGASLAKGRSNGNVYEWQQSSSQLFLSTKGSLNQWHRRLGHPSNRILHQITSHHSLKISKSPISNCNSCLCNKSHRLPFGPNTLSSSRPLELIYSDVWGPAPILGFAQSRYYVIFVDHYTKYTWLYLLKLKSEVPLIFTRFKNLVENYFQTKILTLYTDGGTEYNGVHTTALNLGIQHMTSPPYTPEIVGTAKRRHRHIVETGLTLLHQASIPLSFWPTAFLTAIYLINRFPTPLLSHISPFEKLFSISPNYTKLRVFGCLCYPWLKPYTKHKLQPRSKPCIFLGYSIAHNAYKCFDPDTAKFFISRHVLFVEDKFPGIINQGTSFSLTESVLNRWHLDSPTSTPPSHPQTSGILGACPSSLEAPITHLKSPPSSCPRPYVSKTRGLTRSFLSSITLQELPGIVHTTLRHLLLRLVRVLHLCRIPP</sequence>
<evidence type="ECO:0000313" key="1">
    <source>
        <dbReference type="EMBL" id="KAJ0039048.1"/>
    </source>
</evidence>
<evidence type="ECO:0000313" key="2">
    <source>
        <dbReference type="Proteomes" id="UP001163603"/>
    </source>
</evidence>
<organism evidence="1 2">
    <name type="scientific">Pistacia integerrima</name>
    <dbReference type="NCBI Taxonomy" id="434235"/>
    <lineage>
        <taxon>Eukaryota</taxon>
        <taxon>Viridiplantae</taxon>
        <taxon>Streptophyta</taxon>
        <taxon>Embryophyta</taxon>
        <taxon>Tracheophyta</taxon>
        <taxon>Spermatophyta</taxon>
        <taxon>Magnoliopsida</taxon>
        <taxon>eudicotyledons</taxon>
        <taxon>Gunneridae</taxon>
        <taxon>Pentapetalae</taxon>
        <taxon>rosids</taxon>
        <taxon>malvids</taxon>
        <taxon>Sapindales</taxon>
        <taxon>Anacardiaceae</taxon>
        <taxon>Pistacia</taxon>
    </lineage>
</organism>
<comment type="caution">
    <text evidence="1">The sequence shown here is derived from an EMBL/GenBank/DDBJ whole genome shotgun (WGS) entry which is preliminary data.</text>
</comment>
<reference evidence="2" key="1">
    <citation type="journal article" date="2023" name="G3 (Bethesda)">
        <title>Genome assembly and association tests identify interacting loci associated with vigor, precocity, and sex in interspecific pistachio rootstocks.</title>
        <authorList>
            <person name="Palmer W."/>
            <person name="Jacygrad E."/>
            <person name="Sagayaradj S."/>
            <person name="Cavanaugh K."/>
            <person name="Han R."/>
            <person name="Bertier L."/>
            <person name="Beede B."/>
            <person name="Kafkas S."/>
            <person name="Golino D."/>
            <person name="Preece J."/>
            <person name="Michelmore R."/>
        </authorList>
    </citation>
    <scope>NUCLEOTIDE SEQUENCE [LARGE SCALE GENOMIC DNA]</scope>
</reference>
<keyword evidence="2" id="KW-1185">Reference proteome</keyword>
<gene>
    <name evidence="1" type="ORF">Pint_22927</name>
</gene>
<proteinExistence type="predicted"/>